<keyword evidence="2" id="KW-1185">Reference proteome</keyword>
<protein>
    <submittedName>
        <fullName evidence="1">Uncharacterized protein</fullName>
    </submittedName>
</protein>
<name>A0A848LHS6_9BACT</name>
<gene>
    <name evidence="1" type="ORF">HG543_20130</name>
</gene>
<evidence type="ECO:0000313" key="2">
    <source>
        <dbReference type="Proteomes" id="UP000518300"/>
    </source>
</evidence>
<accession>A0A848LHS6</accession>
<sequence length="140" mass="15333">MSTPDETSLPAETLAKRPLVLVALEGSTILADRRFPPGATVSVGSNSRTELPLPPKFELAAYTLLTNGSVLHLAPPLHVQARVWHDGKVVELKGHFRDLRKKHPELPHVLPLASERFVVSYATGVVFMGRFLPEDSHPST</sequence>
<reference evidence="1 2" key="1">
    <citation type="submission" date="2020-04" db="EMBL/GenBank/DDBJ databases">
        <title>Draft genome of Pyxidicoccus fallax type strain.</title>
        <authorList>
            <person name="Whitworth D.E."/>
        </authorList>
    </citation>
    <scope>NUCLEOTIDE SEQUENCE [LARGE SCALE GENOMIC DNA]</scope>
    <source>
        <strain evidence="1 2">DSM 14698</strain>
    </source>
</reference>
<evidence type="ECO:0000313" key="1">
    <source>
        <dbReference type="EMBL" id="NMO17151.1"/>
    </source>
</evidence>
<comment type="caution">
    <text evidence="1">The sequence shown here is derived from an EMBL/GenBank/DDBJ whole genome shotgun (WGS) entry which is preliminary data.</text>
</comment>
<proteinExistence type="predicted"/>
<dbReference type="Proteomes" id="UP000518300">
    <property type="component" value="Unassembled WGS sequence"/>
</dbReference>
<dbReference type="AlphaFoldDB" id="A0A848LHS6"/>
<dbReference type="EMBL" id="JABBJJ010000089">
    <property type="protein sequence ID" value="NMO17151.1"/>
    <property type="molecule type" value="Genomic_DNA"/>
</dbReference>
<organism evidence="1 2">
    <name type="scientific">Pyxidicoccus fallax</name>
    <dbReference type="NCBI Taxonomy" id="394095"/>
    <lineage>
        <taxon>Bacteria</taxon>
        <taxon>Pseudomonadati</taxon>
        <taxon>Myxococcota</taxon>
        <taxon>Myxococcia</taxon>
        <taxon>Myxococcales</taxon>
        <taxon>Cystobacterineae</taxon>
        <taxon>Myxococcaceae</taxon>
        <taxon>Pyxidicoccus</taxon>
    </lineage>
</organism>
<dbReference type="RefSeq" id="WP_169346435.1">
    <property type="nucleotide sequence ID" value="NZ_JABBJJ010000089.1"/>
</dbReference>